<dbReference type="EMBL" id="LAZR01068698">
    <property type="protein sequence ID" value="KKK49151.1"/>
    <property type="molecule type" value="Genomic_DNA"/>
</dbReference>
<protein>
    <submittedName>
        <fullName evidence="1">Uncharacterized protein</fullName>
    </submittedName>
</protein>
<sequence length="96" mass="10980">MKNELNDAWDKRVKDDNAAINEIADRFYGGETELSPGERVAKSLRERAKIHGCYVAASWEYDYSVFFGEIMKHTGMSLSEAILFRIFSEIKIAVTK</sequence>
<reference evidence="1" key="1">
    <citation type="journal article" date="2015" name="Nature">
        <title>Complex archaea that bridge the gap between prokaryotes and eukaryotes.</title>
        <authorList>
            <person name="Spang A."/>
            <person name="Saw J.H."/>
            <person name="Jorgensen S.L."/>
            <person name="Zaremba-Niedzwiedzka K."/>
            <person name="Martijn J."/>
            <person name="Lind A.E."/>
            <person name="van Eijk R."/>
            <person name="Schleper C."/>
            <person name="Guy L."/>
            <person name="Ettema T.J."/>
        </authorList>
    </citation>
    <scope>NUCLEOTIDE SEQUENCE</scope>
</reference>
<accession>A0A0F8YM32</accession>
<name>A0A0F8YM32_9ZZZZ</name>
<gene>
    <name evidence="1" type="ORF">LCGC14_3137940</name>
</gene>
<proteinExistence type="predicted"/>
<evidence type="ECO:0000313" key="1">
    <source>
        <dbReference type="EMBL" id="KKK49151.1"/>
    </source>
</evidence>
<organism evidence="1">
    <name type="scientific">marine sediment metagenome</name>
    <dbReference type="NCBI Taxonomy" id="412755"/>
    <lineage>
        <taxon>unclassified sequences</taxon>
        <taxon>metagenomes</taxon>
        <taxon>ecological metagenomes</taxon>
    </lineage>
</organism>
<comment type="caution">
    <text evidence="1">The sequence shown here is derived from an EMBL/GenBank/DDBJ whole genome shotgun (WGS) entry which is preliminary data.</text>
</comment>
<dbReference type="AlphaFoldDB" id="A0A0F8YM32"/>